<dbReference type="InterPro" id="IPR018391">
    <property type="entry name" value="PQQ_b-propeller_rpt"/>
</dbReference>
<dbReference type="PANTHER" id="PTHR34512:SF30">
    <property type="entry name" value="OUTER MEMBRANE PROTEIN ASSEMBLY FACTOR BAMB"/>
    <property type="match status" value="1"/>
</dbReference>
<dbReference type="Gene3D" id="2.130.10.10">
    <property type="entry name" value="YVTN repeat-like/Quinoprotein amine dehydrogenase"/>
    <property type="match status" value="1"/>
</dbReference>
<feature type="domain" description="Pyrrolo-quinoline quinone repeat" evidence="2">
    <location>
        <begin position="288"/>
        <end position="401"/>
    </location>
</feature>
<name>A0A0D6JVP9_9EURY</name>
<dbReference type="SMART" id="SM00564">
    <property type="entry name" value="PQQ"/>
    <property type="match status" value="6"/>
</dbReference>
<reference evidence="4" key="1">
    <citation type="submission" date="2015-03" db="EMBL/GenBank/DDBJ databases">
        <authorList>
            <person name="Urmite Genomes"/>
        </authorList>
    </citation>
    <scope>NUCLEOTIDE SEQUENCE [LARGE SCALE GENOMIC DNA]</scope>
    <source>
        <strain evidence="4">Arc-Hr</strain>
    </source>
</reference>
<keyword evidence="4" id="KW-1185">Reference proteome</keyword>
<feature type="compositionally biased region" description="Polar residues" evidence="1">
    <location>
        <begin position="55"/>
        <end position="72"/>
    </location>
</feature>
<evidence type="ECO:0000259" key="2">
    <source>
        <dbReference type="Pfam" id="PF13360"/>
    </source>
</evidence>
<organism evidence="3 4">
    <name type="scientific">Haloferax massiliensis</name>
    <dbReference type="NCBI Taxonomy" id="1476858"/>
    <lineage>
        <taxon>Archaea</taxon>
        <taxon>Methanobacteriati</taxon>
        <taxon>Methanobacteriota</taxon>
        <taxon>Stenosarchaea group</taxon>
        <taxon>Halobacteria</taxon>
        <taxon>Halobacteriales</taxon>
        <taxon>Haloferacaceae</taxon>
        <taxon>Haloferax</taxon>
    </lineage>
</organism>
<dbReference type="AlphaFoldDB" id="A0A0D6JVP9"/>
<gene>
    <name evidence="3" type="primary">bamB_9</name>
    <name evidence="3" type="ORF">BN996_03212</name>
</gene>
<dbReference type="Pfam" id="PF13360">
    <property type="entry name" value="PQQ_2"/>
    <property type="match status" value="1"/>
</dbReference>
<evidence type="ECO:0000313" key="4">
    <source>
        <dbReference type="Proteomes" id="UP000198902"/>
    </source>
</evidence>
<dbReference type="EMBL" id="CSTE01000004">
    <property type="protein sequence ID" value="CQR52585.1"/>
    <property type="molecule type" value="Genomic_DNA"/>
</dbReference>
<dbReference type="SUPFAM" id="SSF50998">
    <property type="entry name" value="Quinoprotein alcohol dehydrogenase-like"/>
    <property type="match status" value="1"/>
</dbReference>
<dbReference type="InterPro" id="IPR015943">
    <property type="entry name" value="WD40/YVTN_repeat-like_dom_sf"/>
</dbReference>
<evidence type="ECO:0000313" key="3">
    <source>
        <dbReference type="EMBL" id="CQR52585.1"/>
    </source>
</evidence>
<feature type="region of interest" description="Disordered" evidence="1">
    <location>
        <begin position="49"/>
        <end position="72"/>
    </location>
</feature>
<dbReference type="Gene3D" id="2.40.10.480">
    <property type="match status" value="1"/>
</dbReference>
<protein>
    <submittedName>
        <fullName evidence="3">Outer membrane protein assembly factor BamB</fullName>
    </submittedName>
</protein>
<accession>A0A0D6JVP9</accession>
<sequence length="408" mass="43257">MDTQNPYGFCIRRFGQMPSISRREYLVVSATTVLAATAGCQTNSCTPTDPGVAQWPQTRASPHNTNAVPDQPTLTAGGDYWTSSLADDIDITGLVATNDTAVVVGRAPREQNGIVTTVQLDDGSSETTHELNRRPTGPPALAGSIAVTPVLGDYTEPSTGGIVALDTASWTTTWTHDTAGRPNPATVADDLLVATSDRGDVTALDTFTGDTQWARSFGDDHQRASIPAPPAIDNDSVYITADGSAAQGIYALDRETGETQWGIPGPNIPEPLVRTEDVVLASYDRYELVAFDATSGDRQWSKAMYDGDLFAPAVGYRRVFSADKETVYALAVESGDVQWEQALDVAGPPLVVGESVVVPTTDRTVGLSIEDGSELWAVSEASSTGRVPVSHGLIYTSGNTVTLRTNCE</sequence>
<dbReference type="Proteomes" id="UP000198902">
    <property type="component" value="Unassembled WGS sequence"/>
</dbReference>
<evidence type="ECO:0000256" key="1">
    <source>
        <dbReference type="SAM" id="MobiDB-lite"/>
    </source>
</evidence>
<proteinExistence type="predicted"/>
<dbReference type="InterPro" id="IPR011047">
    <property type="entry name" value="Quinoprotein_ADH-like_sf"/>
</dbReference>
<dbReference type="InterPro" id="IPR002372">
    <property type="entry name" value="PQQ_rpt_dom"/>
</dbReference>
<dbReference type="PANTHER" id="PTHR34512">
    <property type="entry name" value="CELL SURFACE PROTEIN"/>
    <property type="match status" value="1"/>
</dbReference>